<evidence type="ECO:0000313" key="3">
    <source>
        <dbReference type="Proteomes" id="UP001596492"/>
    </source>
</evidence>
<comment type="caution">
    <text evidence="2">The sequence shown here is derived from an EMBL/GenBank/DDBJ whole genome shotgun (WGS) entry which is preliminary data.</text>
</comment>
<evidence type="ECO:0000259" key="1">
    <source>
        <dbReference type="Pfam" id="PF03275"/>
    </source>
</evidence>
<dbReference type="Pfam" id="PF03275">
    <property type="entry name" value="GLF"/>
    <property type="match status" value="1"/>
</dbReference>
<name>A0ABW2IP65_9PROT</name>
<dbReference type="PANTHER" id="PTHR21197:SF0">
    <property type="entry name" value="UDP-GALACTOPYRANOSE MUTASE"/>
    <property type="match status" value="1"/>
</dbReference>
<dbReference type="InterPro" id="IPR015899">
    <property type="entry name" value="UDP-GalPyranose_mutase_C"/>
</dbReference>
<evidence type="ECO:0000313" key="2">
    <source>
        <dbReference type="EMBL" id="MFC7292964.1"/>
    </source>
</evidence>
<gene>
    <name evidence="2" type="ORF">ACFQS8_15185</name>
</gene>
<dbReference type="Pfam" id="PF13450">
    <property type="entry name" value="NAD_binding_8"/>
    <property type="match status" value="1"/>
</dbReference>
<dbReference type="Proteomes" id="UP001596492">
    <property type="component" value="Unassembled WGS sequence"/>
</dbReference>
<dbReference type="EMBL" id="JBHTBR010000009">
    <property type="protein sequence ID" value="MFC7292964.1"/>
    <property type="molecule type" value="Genomic_DNA"/>
</dbReference>
<dbReference type="SUPFAM" id="SSF51971">
    <property type="entry name" value="Nucleotide-binding domain"/>
    <property type="match status" value="1"/>
</dbReference>
<dbReference type="PANTHER" id="PTHR21197">
    <property type="entry name" value="UDP-GALACTOPYRANOSE MUTASE"/>
    <property type="match status" value="1"/>
</dbReference>
<dbReference type="Gene3D" id="3.40.50.720">
    <property type="entry name" value="NAD(P)-binding Rossmann-like Domain"/>
    <property type="match status" value="3"/>
</dbReference>
<proteinExistence type="predicted"/>
<accession>A0ABW2IP65</accession>
<feature type="domain" description="UDP-galactopyranose mutase C-terminal" evidence="1">
    <location>
        <begin position="138"/>
        <end position="342"/>
    </location>
</feature>
<reference evidence="3" key="1">
    <citation type="journal article" date="2019" name="Int. J. Syst. Evol. Microbiol.">
        <title>The Global Catalogue of Microorganisms (GCM) 10K type strain sequencing project: providing services to taxonomists for standard genome sequencing and annotation.</title>
        <authorList>
            <consortium name="The Broad Institute Genomics Platform"/>
            <consortium name="The Broad Institute Genome Sequencing Center for Infectious Disease"/>
            <person name="Wu L."/>
            <person name="Ma J."/>
        </authorList>
    </citation>
    <scope>NUCLEOTIDE SEQUENCE [LARGE SCALE GENOMIC DNA]</scope>
    <source>
        <strain evidence="3">CCUG 51308</strain>
    </source>
</reference>
<keyword evidence="3" id="KW-1185">Reference proteome</keyword>
<sequence length="361" mass="42112">MKILVVGAGFSGAVYARECAEAGHHVEVIDKRDHIAGNAYDHVVEGVRVHKYGPHLFHTSNNRVVEWLSQFTDWQPYVHKVRAKLENGELVPFPVNSETVQRVLGKSLETLPMDTSVDADDARGYLIGQIGEELTELFFQRYTEKMWGMSLREMSVDVVRRVKIRTDNEERYFPDDSFQAVPTNGYTSIFEAIFEHPNISIKLETPFSMDMEKDFDYIFNSMAIDEYFHYTFGPLPYRSIRFHHNISEEDQSQGHVTINFTDTGPFTRETYWHNIPQHRISGQKYIHTVEEPCSYEDNAFERYYPVKTSDNRYANVYQQYKSEAKKVSDRMQFIGRCGTYQYLDMHQVIMQSLQGVTKWLG</sequence>
<dbReference type="SUPFAM" id="SSF54373">
    <property type="entry name" value="FAD-linked reductases, C-terminal domain"/>
    <property type="match status" value="1"/>
</dbReference>
<organism evidence="2 3">
    <name type="scientific">Hirschia litorea</name>
    <dbReference type="NCBI Taxonomy" id="1199156"/>
    <lineage>
        <taxon>Bacteria</taxon>
        <taxon>Pseudomonadati</taxon>
        <taxon>Pseudomonadota</taxon>
        <taxon>Alphaproteobacteria</taxon>
        <taxon>Hyphomonadales</taxon>
        <taxon>Hyphomonadaceae</taxon>
        <taxon>Hirschia</taxon>
    </lineage>
</organism>
<dbReference type="RefSeq" id="WP_382168942.1">
    <property type="nucleotide sequence ID" value="NZ_JBHTBR010000009.1"/>
</dbReference>
<protein>
    <submittedName>
        <fullName evidence="2">UDP-galactopyranose mutase</fullName>
    </submittedName>
</protein>